<proteinExistence type="inferred from homology"/>
<feature type="domain" description="Flavodoxin-like fold" evidence="3">
    <location>
        <begin position="1"/>
        <end position="207"/>
    </location>
</feature>
<dbReference type="Gene3D" id="3.40.50.360">
    <property type="match status" value="1"/>
</dbReference>
<gene>
    <name evidence="4" type="ORF">SAMN05444266_104415</name>
</gene>
<keyword evidence="5" id="KW-1185">Reference proteome</keyword>
<keyword evidence="2" id="KW-0560">Oxidoreductase</keyword>
<dbReference type="Proteomes" id="UP000184420">
    <property type="component" value="Unassembled WGS sequence"/>
</dbReference>
<name>A0A1M7CP19_9BACT</name>
<sequence>MNILIVFAHPEPRSLNGTLKNAAVSFLEATGHQVIVSDLYQQKWKSQADGGDFLQYTPDQRLIVAQAAKEAYHQQLQSPDITAEQEKVMWADLVIYQFPLWWFTMPAILKGWFDRVYTNGFGYGTGQRYGGGKLAGKKGMLLITTGGDFNTFTDSGIHGNINDLLFPIHHGIMWYTGMAALPPFLVHSANHISEADVDKSITALKERLSTLETTDTIPYYSVPNGDYDEHSLLKAHLHLPTSTLNTHTRLH</sequence>
<dbReference type="Pfam" id="PF02525">
    <property type="entry name" value="Flavodoxin_2"/>
    <property type="match status" value="1"/>
</dbReference>
<organism evidence="4 5">
    <name type="scientific">Chitinophaga jiangningensis</name>
    <dbReference type="NCBI Taxonomy" id="1419482"/>
    <lineage>
        <taxon>Bacteria</taxon>
        <taxon>Pseudomonadati</taxon>
        <taxon>Bacteroidota</taxon>
        <taxon>Chitinophagia</taxon>
        <taxon>Chitinophagales</taxon>
        <taxon>Chitinophagaceae</taxon>
        <taxon>Chitinophaga</taxon>
    </lineage>
</organism>
<dbReference type="InterPro" id="IPR003680">
    <property type="entry name" value="Flavodoxin_fold"/>
</dbReference>
<dbReference type="OrthoDB" id="652200at2"/>
<evidence type="ECO:0000256" key="2">
    <source>
        <dbReference type="ARBA" id="ARBA00023002"/>
    </source>
</evidence>
<dbReference type="AlphaFoldDB" id="A0A1M7CP19"/>
<reference evidence="4 5" key="1">
    <citation type="submission" date="2016-11" db="EMBL/GenBank/DDBJ databases">
        <authorList>
            <person name="Jaros S."/>
            <person name="Januszkiewicz K."/>
            <person name="Wedrychowicz H."/>
        </authorList>
    </citation>
    <scope>NUCLEOTIDE SEQUENCE [LARGE SCALE GENOMIC DNA]</scope>
    <source>
        <strain evidence="4 5">DSM 27406</strain>
    </source>
</reference>
<dbReference type="GO" id="GO:0005829">
    <property type="term" value="C:cytosol"/>
    <property type="evidence" value="ECO:0007669"/>
    <property type="project" value="TreeGrafter"/>
</dbReference>
<protein>
    <submittedName>
        <fullName evidence="4">NAD(P)H dehydrogenase (Quinone)</fullName>
    </submittedName>
</protein>
<dbReference type="InterPro" id="IPR051545">
    <property type="entry name" value="NAD(P)H_dehydrogenase_qn"/>
</dbReference>
<dbReference type="EMBL" id="FRBL01000004">
    <property type="protein sequence ID" value="SHL69004.1"/>
    <property type="molecule type" value="Genomic_DNA"/>
</dbReference>
<evidence type="ECO:0000259" key="3">
    <source>
        <dbReference type="Pfam" id="PF02525"/>
    </source>
</evidence>
<evidence type="ECO:0000256" key="1">
    <source>
        <dbReference type="ARBA" id="ARBA00006252"/>
    </source>
</evidence>
<dbReference type="PANTHER" id="PTHR10204">
    <property type="entry name" value="NAD P H OXIDOREDUCTASE-RELATED"/>
    <property type="match status" value="1"/>
</dbReference>
<dbReference type="STRING" id="1419482.SAMN05444266_104415"/>
<comment type="similarity">
    <text evidence="1">Belongs to the NAD(P)H dehydrogenase (quinone) family.</text>
</comment>
<evidence type="ECO:0000313" key="5">
    <source>
        <dbReference type="Proteomes" id="UP000184420"/>
    </source>
</evidence>
<dbReference type="InterPro" id="IPR029039">
    <property type="entry name" value="Flavoprotein-like_sf"/>
</dbReference>
<dbReference type="SUPFAM" id="SSF52218">
    <property type="entry name" value="Flavoproteins"/>
    <property type="match status" value="1"/>
</dbReference>
<dbReference type="GO" id="GO:0003955">
    <property type="term" value="F:NAD(P)H dehydrogenase (quinone) activity"/>
    <property type="evidence" value="ECO:0007669"/>
    <property type="project" value="TreeGrafter"/>
</dbReference>
<accession>A0A1M7CP19</accession>
<evidence type="ECO:0000313" key="4">
    <source>
        <dbReference type="EMBL" id="SHL69004.1"/>
    </source>
</evidence>
<dbReference type="PANTHER" id="PTHR10204:SF34">
    <property type="entry name" value="NAD(P)H DEHYDROGENASE [QUINONE] 1 ISOFORM 1"/>
    <property type="match status" value="1"/>
</dbReference>
<dbReference type="RefSeq" id="WP_073081138.1">
    <property type="nucleotide sequence ID" value="NZ_FRBL01000004.1"/>
</dbReference>